<evidence type="ECO:0000256" key="5">
    <source>
        <dbReference type="ARBA" id="ARBA00022777"/>
    </source>
</evidence>
<dbReference type="SMART" id="SM00220">
    <property type="entry name" value="S_TKc"/>
    <property type="match status" value="1"/>
</dbReference>
<dbReference type="OrthoDB" id="541276at2759"/>
<keyword evidence="2 8" id="KW-0723">Serine/threonine-protein kinase</keyword>
<dbReference type="EMBL" id="CAJVCH010142140">
    <property type="protein sequence ID" value="CAG7726954.1"/>
    <property type="molecule type" value="Genomic_DNA"/>
</dbReference>
<evidence type="ECO:0000256" key="7">
    <source>
        <dbReference type="PROSITE-ProRule" id="PRU10141"/>
    </source>
</evidence>
<keyword evidence="4 7" id="KW-0547">Nucleotide-binding</keyword>
<comment type="caution">
    <text evidence="10">The sequence shown here is derived from an EMBL/GenBank/DDBJ whole genome shotgun (WGS) entry which is preliminary data.</text>
</comment>
<keyword evidence="5" id="KW-0418">Kinase</keyword>
<reference evidence="10" key="1">
    <citation type="submission" date="2021-06" db="EMBL/GenBank/DDBJ databases">
        <authorList>
            <person name="Hodson N. C."/>
            <person name="Mongue J. A."/>
            <person name="Jaron S. K."/>
        </authorList>
    </citation>
    <scope>NUCLEOTIDE SEQUENCE</scope>
</reference>
<accession>A0A8J2JZI8</accession>
<dbReference type="InterPro" id="IPR000719">
    <property type="entry name" value="Prot_kinase_dom"/>
</dbReference>
<evidence type="ECO:0000256" key="4">
    <source>
        <dbReference type="ARBA" id="ARBA00022741"/>
    </source>
</evidence>
<evidence type="ECO:0000256" key="1">
    <source>
        <dbReference type="ARBA" id="ARBA00012513"/>
    </source>
</evidence>
<dbReference type="CDD" id="cd00180">
    <property type="entry name" value="PKc"/>
    <property type="match status" value="1"/>
</dbReference>
<name>A0A8J2JZI8_9HEXA</name>
<dbReference type="Proteomes" id="UP000708208">
    <property type="component" value="Unassembled WGS sequence"/>
</dbReference>
<dbReference type="Pfam" id="PF00069">
    <property type="entry name" value="Pkinase"/>
    <property type="match status" value="1"/>
</dbReference>
<keyword evidence="6 7" id="KW-0067">ATP-binding</keyword>
<dbReference type="AlphaFoldDB" id="A0A8J2JZI8"/>
<dbReference type="PANTHER" id="PTHR24356">
    <property type="entry name" value="SERINE/THREONINE-PROTEIN KINASE"/>
    <property type="match status" value="1"/>
</dbReference>
<organism evidence="10 11">
    <name type="scientific">Allacma fusca</name>
    <dbReference type="NCBI Taxonomy" id="39272"/>
    <lineage>
        <taxon>Eukaryota</taxon>
        <taxon>Metazoa</taxon>
        <taxon>Ecdysozoa</taxon>
        <taxon>Arthropoda</taxon>
        <taxon>Hexapoda</taxon>
        <taxon>Collembola</taxon>
        <taxon>Symphypleona</taxon>
        <taxon>Sminthuridae</taxon>
        <taxon>Allacma</taxon>
    </lineage>
</organism>
<evidence type="ECO:0000259" key="9">
    <source>
        <dbReference type="PROSITE" id="PS50011"/>
    </source>
</evidence>
<evidence type="ECO:0000313" key="11">
    <source>
        <dbReference type="Proteomes" id="UP000708208"/>
    </source>
</evidence>
<evidence type="ECO:0000256" key="8">
    <source>
        <dbReference type="RuleBase" id="RU000304"/>
    </source>
</evidence>
<dbReference type="InterPro" id="IPR008271">
    <property type="entry name" value="Ser/Thr_kinase_AS"/>
</dbReference>
<feature type="domain" description="Protein kinase" evidence="9">
    <location>
        <begin position="6"/>
        <end position="258"/>
    </location>
</feature>
<feature type="binding site" evidence="7">
    <location>
        <position position="35"/>
    </location>
    <ligand>
        <name>ATP</name>
        <dbReference type="ChEBI" id="CHEBI:30616"/>
    </ligand>
</feature>
<keyword evidence="11" id="KW-1185">Reference proteome</keyword>
<evidence type="ECO:0000256" key="6">
    <source>
        <dbReference type="ARBA" id="ARBA00022840"/>
    </source>
</evidence>
<comment type="similarity">
    <text evidence="8">Belongs to the protein kinase superfamily.</text>
</comment>
<dbReference type="PROSITE" id="PS00108">
    <property type="entry name" value="PROTEIN_KINASE_ST"/>
    <property type="match status" value="1"/>
</dbReference>
<dbReference type="EC" id="2.7.11.1" evidence="1"/>
<protein>
    <recommendedName>
        <fullName evidence="1">non-specific serine/threonine protein kinase</fullName>
        <ecNumber evidence="1">2.7.11.1</ecNumber>
    </recommendedName>
</protein>
<dbReference type="GO" id="GO:0004674">
    <property type="term" value="F:protein serine/threonine kinase activity"/>
    <property type="evidence" value="ECO:0007669"/>
    <property type="project" value="UniProtKB-KW"/>
</dbReference>
<evidence type="ECO:0000256" key="2">
    <source>
        <dbReference type="ARBA" id="ARBA00022527"/>
    </source>
</evidence>
<dbReference type="InterPro" id="IPR050236">
    <property type="entry name" value="Ser_Thr_kinase_AGC"/>
</dbReference>
<evidence type="ECO:0000313" key="10">
    <source>
        <dbReference type="EMBL" id="CAG7726954.1"/>
    </source>
</evidence>
<evidence type="ECO:0000256" key="3">
    <source>
        <dbReference type="ARBA" id="ARBA00022679"/>
    </source>
</evidence>
<sequence length="370" mass="42256">MDLSDYFLEGLIGNGGYGQIYLVQNARTKKRFALKRQLSFFNNEDTCPAQLQLEMQVHTRADPNFVVKALAAWDHGDFCYMLLEHMLGDITIFYRLNEPQAVSIVHQIGKAISYLHSCGYVHRDLKPGNILVDKAFNVKLSDFGLCTKTSHYPHGVRCGTPSYMAPESLIYKVYSEESDWFSFGLTIFHFIVGEKLYKFKSFDEAARHWADPAVVIKMDLIRFPLWQNYVGKFLVPSADDRQTYSSSLEVIDEDHPMLSNAGSNIQSLGEVFVRFGKLGPCRRTNVVVQYDHPELYKFDGCVHQACSGFPFYTLPYEATTSQETKTGNIGLQRKLQIIVLRWILGMNLAENLSYMYLVLTFKYLCSTLGI</sequence>
<dbReference type="InterPro" id="IPR017441">
    <property type="entry name" value="Protein_kinase_ATP_BS"/>
</dbReference>
<dbReference type="PROSITE" id="PS50011">
    <property type="entry name" value="PROTEIN_KINASE_DOM"/>
    <property type="match status" value="1"/>
</dbReference>
<proteinExistence type="inferred from homology"/>
<dbReference type="PROSITE" id="PS00107">
    <property type="entry name" value="PROTEIN_KINASE_ATP"/>
    <property type="match status" value="1"/>
</dbReference>
<keyword evidence="3" id="KW-0808">Transferase</keyword>
<dbReference type="GO" id="GO:0005524">
    <property type="term" value="F:ATP binding"/>
    <property type="evidence" value="ECO:0007669"/>
    <property type="project" value="UniProtKB-UniRule"/>
</dbReference>
<gene>
    <name evidence="10" type="ORF">AFUS01_LOCUS15829</name>
</gene>